<dbReference type="InterPro" id="IPR023346">
    <property type="entry name" value="Lysozyme-like_dom_sf"/>
</dbReference>
<feature type="signal peptide" evidence="2">
    <location>
        <begin position="1"/>
        <end position="37"/>
    </location>
</feature>
<dbReference type="OrthoDB" id="9815002at2"/>
<dbReference type="RefSeq" id="WP_129209205.1">
    <property type="nucleotide sequence ID" value="NZ_BMGU01000005.1"/>
</dbReference>
<dbReference type="Pfam" id="PF01464">
    <property type="entry name" value="SLT"/>
    <property type="match status" value="1"/>
</dbReference>
<dbReference type="PANTHER" id="PTHR37423:SF2">
    <property type="entry name" value="MEMBRANE-BOUND LYTIC MUREIN TRANSGLYCOSYLASE C"/>
    <property type="match status" value="1"/>
</dbReference>
<feature type="chain" id="PRO_5020955895" evidence="2">
    <location>
        <begin position="38"/>
        <end position="264"/>
    </location>
</feature>
<dbReference type="Gene3D" id="1.10.530.10">
    <property type="match status" value="1"/>
</dbReference>
<protein>
    <submittedName>
        <fullName evidence="4">Lytic transglycosylase domain-containing protein</fullName>
    </submittedName>
</protein>
<name>A0A4Q1SBG0_9BACT</name>
<keyword evidence="5" id="KW-1185">Reference proteome</keyword>
<dbReference type="Proteomes" id="UP000290253">
    <property type="component" value="Unassembled WGS sequence"/>
</dbReference>
<dbReference type="EMBL" id="SDMK01000003">
    <property type="protein sequence ID" value="RXS94468.1"/>
    <property type="molecule type" value="Genomic_DNA"/>
</dbReference>
<accession>A0A4Q1SBG0</accession>
<gene>
    <name evidence="4" type="ORF">ESZ00_15475</name>
</gene>
<comment type="caution">
    <text evidence="4">The sequence shown here is derived from an EMBL/GenBank/DDBJ whole genome shotgun (WGS) entry which is preliminary data.</text>
</comment>
<evidence type="ECO:0000313" key="4">
    <source>
        <dbReference type="EMBL" id="RXS94468.1"/>
    </source>
</evidence>
<dbReference type="SUPFAM" id="SSF53955">
    <property type="entry name" value="Lysozyme-like"/>
    <property type="match status" value="1"/>
</dbReference>
<keyword evidence="2" id="KW-0732">Signal</keyword>
<dbReference type="AlphaFoldDB" id="A0A4Q1SBG0"/>
<evidence type="ECO:0000256" key="1">
    <source>
        <dbReference type="ARBA" id="ARBA00007734"/>
    </source>
</evidence>
<sequence>MTCSRSLSVFQTAFRSCFRTTFTSLLLATAALPAAHAAERITLTNGFDLVCDHRVADGSRVRLYTDASSYVEVNATEIASAVPVELPPAAPSAPATASAHAVTATPAPAAPASARLSDAEIHQLLAAPGQVHDLDVDLLAAVIKQESGGQTHAVSRTGARGLMQLMPGTASQLGVSDAFVPEQNVGGGTAYLDSLLHRYHDNLPLALAAYNAGPGAVDRWHGIPPYPETRAYVARVIHEFNRRVAQRHSMAAHSVTQVASAAIK</sequence>
<evidence type="ECO:0000259" key="3">
    <source>
        <dbReference type="Pfam" id="PF01464"/>
    </source>
</evidence>
<dbReference type="CDD" id="cd00254">
    <property type="entry name" value="LT-like"/>
    <property type="match status" value="1"/>
</dbReference>
<reference evidence="4 5" key="1">
    <citation type="journal article" date="2016" name="Int. J. Syst. Evol. Microbiol.">
        <title>Acidipila dinghuensis sp. nov., an acidobacterium isolated from forest soil.</title>
        <authorList>
            <person name="Jiang Y.W."/>
            <person name="Wang J."/>
            <person name="Chen M.H."/>
            <person name="Lv Y.Y."/>
            <person name="Qiu L.H."/>
        </authorList>
    </citation>
    <scope>NUCLEOTIDE SEQUENCE [LARGE SCALE GENOMIC DNA]</scope>
    <source>
        <strain evidence="4 5">DHOF10</strain>
    </source>
</reference>
<evidence type="ECO:0000313" key="5">
    <source>
        <dbReference type="Proteomes" id="UP000290253"/>
    </source>
</evidence>
<feature type="domain" description="Transglycosylase SLT" evidence="3">
    <location>
        <begin position="131"/>
        <end position="223"/>
    </location>
</feature>
<comment type="similarity">
    <text evidence="1">Belongs to the transglycosylase Slt family.</text>
</comment>
<evidence type="ECO:0000256" key="2">
    <source>
        <dbReference type="SAM" id="SignalP"/>
    </source>
</evidence>
<proteinExistence type="inferred from homology"/>
<organism evidence="4 5">
    <name type="scientific">Silvibacterium dinghuense</name>
    <dbReference type="NCBI Taxonomy" id="1560006"/>
    <lineage>
        <taxon>Bacteria</taxon>
        <taxon>Pseudomonadati</taxon>
        <taxon>Acidobacteriota</taxon>
        <taxon>Terriglobia</taxon>
        <taxon>Terriglobales</taxon>
        <taxon>Acidobacteriaceae</taxon>
        <taxon>Silvibacterium</taxon>
    </lineage>
</organism>
<dbReference type="PANTHER" id="PTHR37423">
    <property type="entry name" value="SOLUBLE LYTIC MUREIN TRANSGLYCOSYLASE-RELATED"/>
    <property type="match status" value="1"/>
</dbReference>
<dbReference type="InterPro" id="IPR008258">
    <property type="entry name" value="Transglycosylase_SLT_dom_1"/>
</dbReference>